<dbReference type="InterPro" id="IPR012768">
    <property type="entry name" value="Trehalose_TreZ"/>
</dbReference>
<evidence type="ECO:0000256" key="13">
    <source>
        <dbReference type="NCBIfam" id="TIGR02402"/>
    </source>
</evidence>
<evidence type="ECO:0000256" key="11">
    <source>
        <dbReference type="ARBA" id="ARBA00033284"/>
    </source>
</evidence>
<evidence type="ECO:0000256" key="6">
    <source>
        <dbReference type="ARBA" id="ARBA00022490"/>
    </source>
</evidence>
<dbReference type="GO" id="GO:0033942">
    <property type="term" value="F:4-alpha-D-(1-&gt;4)-alpha-D-glucanotrehalose trehalohydrolase activity"/>
    <property type="evidence" value="ECO:0007669"/>
    <property type="project" value="UniProtKB-EC"/>
</dbReference>
<comment type="pathway">
    <text evidence="2 14">Glycan biosynthesis; trehalose biosynthesis.</text>
</comment>
<evidence type="ECO:0000256" key="12">
    <source>
        <dbReference type="ARBA" id="ARBA00034013"/>
    </source>
</evidence>
<dbReference type="RefSeq" id="WP_386834039.1">
    <property type="nucleotide sequence ID" value="NZ_JBHUNP010000001.1"/>
</dbReference>
<keyword evidence="9 14" id="KW-0326">Glycosidase</keyword>
<dbReference type="PANTHER" id="PTHR43651:SF11">
    <property type="entry name" value="MALTO-OLIGOSYLTREHALOSE TREHALOHYDROLASE"/>
    <property type="match status" value="1"/>
</dbReference>
<keyword evidence="8" id="KW-0119">Carbohydrate metabolism</keyword>
<evidence type="ECO:0000259" key="15">
    <source>
        <dbReference type="SMART" id="SM00642"/>
    </source>
</evidence>
<dbReference type="PANTHER" id="PTHR43651">
    <property type="entry name" value="1,4-ALPHA-GLUCAN-BRANCHING ENZYME"/>
    <property type="match status" value="1"/>
</dbReference>
<comment type="caution">
    <text evidence="16">The sequence shown here is derived from an EMBL/GenBank/DDBJ whole genome shotgun (WGS) entry which is preliminary data.</text>
</comment>
<name>A0ABW5QLX7_9HYPH</name>
<dbReference type="SUPFAM" id="SSF81296">
    <property type="entry name" value="E set domains"/>
    <property type="match status" value="1"/>
</dbReference>
<dbReference type="EMBL" id="JBHUNP010000001">
    <property type="protein sequence ID" value="MFD2648752.1"/>
    <property type="molecule type" value="Genomic_DNA"/>
</dbReference>
<keyword evidence="6" id="KW-0963">Cytoplasm</keyword>
<dbReference type="Gene3D" id="1.10.10.760">
    <property type="entry name" value="E-set domains of sugar-utilizing enzymes"/>
    <property type="match status" value="1"/>
</dbReference>
<comment type="similarity">
    <text evidence="3 14">Belongs to the glycosyl hydrolase 13 family.</text>
</comment>
<keyword evidence="17" id="KW-1185">Reference proteome</keyword>
<dbReference type="Pfam" id="PF02922">
    <property type="entry name" value="CBM_48"/>
    <property type="match status" value="1"/>
</dbReference>
<dbReference type="SMART" id="SM00642">
    <property type="entry name" value="Aamy"/>
    <property type="match status" value="1"/>
</dbReference>
<keyword evidence="7 14" id="KW-0378">Hydrolase</keyword>
<dbReference type="InterPro" id="IPR013783">
    <property type="entry name" value="Ig-like_fold"/>
</dbReference>
<dbReference type="PIRSF" id="PIRSF006337">
    <property type="entry name" value="Trehalose_TreZ"/>
    <property type="match status" value="1"/>
</dbReference>
<dbReference type="SUPFAM" id="SSF51445">
    <property type="entry name" value="(Trans)glycosidases"/>
    <property type="match status" value="1"/>
</dbReference>
<dbReference type="InterPro" id="IPR022567">
    <property type="entry name" value="DUF3459"/>
</dbReference>
<reference evidence="17" key="1">
    <citation type="journal article" date="2019" name="Int. J. Syst. Evol. Microbiol.">
        <title>The Global Catalogue of Microorganisms (GCM) 10K type strain sequencing project: providing services to taxonomists for standard genome sequencing and annotation.</title>
        <authorList>
            <consortium name="The Broad Institute Genomics Platform"/>
            <consortium name="The Broad Institute Genome Sequencing Center for Infectious Disease"/>
            <person name="Wu L."/>
            <person name="Ma J."/>
        </authorList>
    </citation>
    <scope>NUCLEOTIDE SEQUENCE [LARGE SCALE GENOMIC DNA]</scope>
    <source>
        <strain evidence="17">CCM 7427</strain>
    </source>
</reference>
<comment type="subcellular location">
    <subcellularLocation>
        <location evidence="1">Cytoplasm</location>
    </subcellularLocation>
</comment>
<accession>A0ABW5QLX7</accession>
<evidence type="ECO:0000313" key="16">
    <source>
        <dbReference type="EMBL" id="MFD2648752.1"/>
    </source>
</evidence>
<evidence type="ECO:0000256" key="14">
    <source>
        <dbReference type="PIRNR" id="PIRNR006337"/>
    </source>
</evidence>
<evidence type="ECO:0000256" key="2">
    <source>
        <dbReference type="ARBA" id="ARBA00005199"/>
    </source>
</evidence>
<proteinExistence type="inferred from homology"/>
<dbReference type="InterPro" id="IPR006047">
    <property type="entry name" value="GH13_cat_dom"/>
</dbReference>
<dbReference type="CDD" id="cd02853">
    <property type="entry name" value="E_set_MTHase_like_N"/>
    <property type="match status" value="1"/>
</dbReference>
<feature type="domain" description="Glycosyl hydrolase family 13 catalytic" evidence="15">
    <location>
        <begin position="102"/>
        <end position="468"/>
    </location>
</feature>
<evidence type="ECO:0000256" key="7">
    <source>
        <dbReference type="ARBA" id="ARBA00022801"/>
    </source>
</evidence>
<evidence type="ECO:0000256" key="1">
    <source>
        <dbReference type="ARBA" id="ARBA00004496"/>
    </source>
</evidence>
<evidence type="ECO:0000256" key="5">
    <source>
        <dbReference type="ARBA" id="ARBA00015938"/>
    </source>
</evidence>
<evidence type="ECO:0000256" key="9">
    <source>
        <dbReference type="ARBA" id="ARBA00023295"/>
    </source>
</evidence>
<dbReference type="Proteomes" id="UP001597521">
    <property type="component" value="Unassembled WGS sequence"/>
</dbReference>
<dbReference type="InterPro" id="IPR014756">
    <property type="entry name" value="Ig_E-set"/>
</dbReference>
<sequence>MNDMTPPLFRTVQRDQEMKFGTQIIPHGVRFRLWAPFCQAVSLKIYDLNMVVAMESQPRGWYEVEVAEARPGMRYRFVLENGHEVPDPASRFQPEDIDGPSEIIDPRAFGWTDEGWRGRPWEEMIIYELHVGTFTPEGTFRAIIDKLDYLMELGITAIELMPIGDFPGDRNWGYDGGHLFSPDHSYGRPEDLKALIDAAHAKGLSVFLDVVYNHFGPKGNYMGVYTPLMTDKHDTPWGAAVNYDAEGSTAVRDFVFANARYWLNEYHFDGLRFDAVHEIRDYGPRHMLQDLAEQVRASTDGRHIHLVAENADNQSGWLKRREDGSPWLYNAQWNDDVHHALHNAITGEAQWYYADFDGRMDLVGRALSEGLAWQGEYMEHLAKEKGEPSAFLPPTAFVAYAQNHDQAGNRPFGERLAQLVPPNKARLWAALYLLAPQIPMLFMGEEWGAKTPFLFFSDVGEDLADAIRKGRAEEMKDFPRKEGQGDPPDPMAVETFEASRLKWHERGEEESVRFLSLYRRLIELRRKHIVPRLIGMEGFSGSHELLAPRVLKVSWKLGDGSRLTLVANLSDEPYSGVSIWGPDQLWLEGFAEGDTLSAWSLVYTLSQGTDA</sequence>
<evidence type="ECO:0000256" key="4">
    <source>
        <dbReference type="ARBA" id="ARBA00012268"/>
    </source>
</evidence>
<dbReference type="Pfam" id="PF00128">
    <property type="entry name" value="Alpha-amylase"/>
    <property type="match status" value="1"/>
</dbReference>
<dbReference type="InterPro" id="IPR017853">
    <property type="entry name" value="GH"/>
</dbReference>
<dbReference type="InterPro" id="IPR044901">
    <property type="entry name" value="Trehalose_TreZ_E-set_sf"/>
</dbReference>
<dbReference type="InterPro" id="IPR004193">
    <property type="entry name" value="Glyco_hydro_13_N"/>
</dbReference>
<organism evidence="16 17">
    <name type="scientific">Devosia albogilva</name>
    <dbReference type="NCBI Taxonomy" id="429726"/>
    <lineage>
        <taxon>Bacteria</taxon>
        <taxon>Pseudomonadati</taxon>
        <taxon>Pseudomonadota</taxon>
        <taxon>Alphaproteobacteria</taxon>
        <taxon>Hyphomicrobiales</taxon>
        <taxon>Devosiaceae</taxon>
        <taxon>Devosia</taxon>
    </lineage>
</organism>
<dbReference type="CDD" id="cd11325">
    <property type="entry name" value="AmyAc_GTHase"/>
    <property type="match status" value="1"/>
</dbReference>
<comment type="catalytic activity">
    <reaction evidence="12 14">
        <text>hydrolysis of (1-&gt;4)-alpha-D-glucosidic linkage in 4-alpha-D-[(1-&gt;4)-alpha-D-glucanosyl]n trehalose to yield trehalose and (1-&gt;4)-alpha-D-glucan.</text>
        <dbReference type="EC" id="3.2.1.141"/>
    </reaction>
</comment>
<dbReference type="NCBIfam" id="TIGR02402">
    <property type="entry name" value="trehalose_TreZ"/>
    <property type="match status" value="1"/>
</dbReference>
<gene>
    <name evidence="16" type="primary">treZ</name>
    <name evidence="16" type="ORF">ACFSX5_13205</name>
</gene>
<evidence type="ECO:0000313" key="17">
    <source>
        <dbReference type="Proteomes" id="UP001597521"/>
    </source>
</evidence>
<dbReference type="Gene3D" id="2.60.40.10">
    <property type="entry name" value="Immunoglobulins"/>
    <property type="match status" value="1"/>
</dbReference>
<protein>
    <recommendedName>
        <fullName evidence="5 13">Malto-oligosyltrehalose trehalohydrolase</fullName>
        <shortName evidence="14">MTHase</shortName>
        <ecNumber evidence="4 13">3.2.1.141</ecNumber>
    </recommendedName>
    <alternativeName>
        <fullName evidence="11 14">4-alpha-D-((1-&gt;4)-alpha-D-glucano)trehalose trehalohydrolase</fullName>
    </alternativeName>
    <alternativeName>
        <fullName evidence="10 14">Maltooligosyl trehalose trehalohydrolase</fullName>
    </alternativeName>
</protein>
<evidence type="ECO:0000256" key="8">
    <source>
        <dbReference type="ARBA" id="ARBA00023277"/>
    </source>
</evidence>
<dbReference type="Pfam" id="PF11941">
    <property type="entry name" value="DUF3459"/>
    <property type="match status" value="1"/>
</dbReference>
<evidence type="ECO:0000256" key="3">
    <source>
        <dbReference type="ARBA" id="ARBA00008061"/>
    </source>
</evidence>
<dbReference type="Gene3D" id="3.20.20.80">
    <property type="entry name" value="Glycosidases"/>
    <property type="match status" value="1"/>
</dbReference>
<dbReference type="EC" id="3.2.1.141" evidence="4 13"/>
<evidence type="ECO:0000256" key="10">
    <source>
        <dbReference type="ARBA" id="ARBA00032057"/>
    </source>
</evidence>